<organism evidence="1 2">
    <name type="scientific">Batillaria attramentaria</name>
    <dbReference type="NCBI Taxonomy" id="370345"/>
    <lineage>
        <taxon>Eukaryota</taxon>
        <taxon>Metazoa</taxon>
        <taxon>Spiralia</taxon>
        <taxon>Lophotrochozoa</taxon>
        <taxon>Mollusca</taxon>
        <taxon>Gastropoda</taxon>
        <taxon>Caenogastropoda</taxon>
        <taxon>Sorbeoconcha</taxon>
        <taxon>Cerithioidea</taxon>
        <taxon>Batillariidae</taxon>
        <taxon>Batillaria</taxon>
    </lineage>
</organism>
<evidence type="ECO:0000313" key="1">
    <source>
        <dbReference type="EMBL" id="KAK7486930.1"/>
    </source>
</evidence>
<reference evidence="1 2" key="1">
    <citation type="journal article" date="2023" name="Sci. Data">
        <title>Genome assembly of the Korean intertidal mud-creeper Batillaria attramentaria.</title>
        <authorList>
            <person name="Patra A.K."/>
            <person name="Ho P.T."/>
            <person name="Jun S."/>
            <person name="Lee S.J."/>
            <person name="Kim Y."/>
            <person name="Won Y.J."/>
        </authorList>
    </citation>
    <scope>NUCLEOTIDE SEQUENCE [LARGE SCALE GENOMIC DNA]</scope>
    <source>
        <strain evidence="1">Wonlab-2016</strain>
    </source>
</reference>
<keyword evidence="2" id="KW-1185">Reference proteome</keyword>
<dbReference type="Proteomes" id="UP001519460">
    <property type="component" value="Unassembled WGS sequence"/>
</dbReference>
<dbReference type="AlphaFoldDB" id="A0ABD0KIC9"/>
<dbReference type="EMBL" id="JACVVK020000172">
    <property type="protein sequence ID" value="KAK7486930.1"/>
    <property type="molecule type" value="Genomic_DNA"/>
</dbReference>
<protein>
    <submittedName>
        <fullName evidence="1">Uncharacterized protein</fullName>
    </submittedName>
</protein>
<name>A0ABD0KIC9_9CAEN</name>
<comment type="caution">
    <text evidence="1">The sequence shown here is derived from an EMBL/GenBank/DDBJ whole genome shotgun (WGS) entry which is preliminary data.</text>
</comment>
<accession>A0ABD0KIC9</accession>
<evidence type="ECO:0000313" key="2">
    <source>
        <dbReference type="Proteomes" id="UP001519460"/>
    </source>
</evidence>
<proteinExistence type="predicted"/>
<gene>
    <name evidence="1" type="ORF">BaRGS_00021901</name>
</gene>
<sequence length="65" mass="6999">MTLITATELHHLDSMAGRSGVQKTLACTSRIPLCGTRNVPGVDRRFNQNVVAADKIGLCDVSIVF</sequence>
<feature type="non-terminal residue" evidence="1">
    <location>
        <position position="65"/>
    </location>
</feature>